<dbReference type="GO" id="GO:0003964">
    <property type="term" value="F:RNA-directed DNA polymerase activity"/>
    <property type="evidence" value="ECO:0007669"/>
    <property type="project" value="UniProtKB-KW"/>
</dbReference>
<dbReference type="PANTHER" id="PTHR37984:SF9">
    <property type="entry name" value="INTEGRASE CATALYTIC DOMAIN-CONTAINING PROTEIN"/>
    <property type="match status" value="1"/>
</dbReference>
<dbReference type="SUPFAM" id="SSF53098">
    <property type="entry name" value="Ribonuclease H-like"/>
    <property type="match status" value="1"/>
</dbReference>
<comment type="caution">
    <text evidence="11">The sequence shown here is derived from an EMBL/GenBank/DDBJ whole genome shotgun (WGS) entry which is preliminary data.</text>
</comment>
<dbReference type="InterPro" id="IPR041373">
    <property type="entry name" value="RT_RNaseH"/>
</dbReference>
<evidence type="ECO:0000313" key="11">
    <source>
        <dbReference type="EMBL" id="ORD94415.1"/>
    </source>
</evidence>
<dbReference type="SUPFAM" id="SSF50630">
    <property type="entry name" value="Acid proteases"/>
    <property type="match status" value="1"/>
</dbReference>
<dbReference type="Gene3D" id="3.30.70.270">
    <property type="match status" value="2"/>
</dbReference>
<feature type="domain" description="Reverse transcriptase" evidence="9">
    <location>
        <begin position="197"/>
        <end position="376"/>
    </location>
</feature>
<protein>
    <recommendedName>
        <fullName evidence="1">RNA-directed DNA polymerase</fullName>
        <ecNumber evidence="1">2.7.7.49</ecNumber>
    </recommendedName>
</protein>
<feature type="compositionally biased region" description="Basic and acidic residues" evidence="8">
    <location>
        <begin position="916"/>
        <end position="930"/>
    </location>
</feature>
<dbReference type="Gene3D" id="3.10.10.10">
    <property type="entry name" value="HIV Type 1 Reverse Transcriptase, subunit A, domain 1"/>
    <property type="match status" value="1"/>
</dbReference>
<dbReference type="GO" id="GO:0005634">
    <property type="term" value="C:nucleus"/>
    <property type="evidence" value="ECO:0007669"/>
    <property type="project" value="UniProtKB-ARBA"/>
</dbReference>
<feature type="compositionally biased region" description="Polar residues" evidence="8">
    <location>
        <begin position="988"/>
        <end position="1005"/>
    </location>
</feature>
<keyword evidence="4" id="KW-0540">Nuclease</keyword>
<dbReference type="Pfam" id="PF00078">
    <property type="entry name" value="RVT_1"/>
    <property type="match status" value="1"/>
</dbReference>
<feature type="compositionally biased region" description="Acidic residues" evidence="8">
    <location>
        <begin position="931"/>
        <end position="941"/>
    </location>
</feature>
<dbReference type="OrthoDB" id="2192994at2759"/>
<keyword evidence="2" id="KW-0808">Transferase</keyword>
<accession>A0A1Y1S7M2</accession>
<feature type="region of interest" description="Disordered" evidence="8">
    <location>
        <begin position="981"/>
        <end position="1024"/>
    </location>
</feature>
<reference evidence="11 12" key="1">
    <citation type="journal article" date="2017" name="Environ. Microbiol.">
        <title>Decay of the glycolytic pathway and adaptation to intranuclear parasitism within Enterocytozoonidae microsporidia.</title>
        <authorList>
            <person name="Wiredu Boakye D."/>
            <person name="Jaroenlak P."/>
            <person name="Prachumwat A."/>
            <person name="Williams T.A."/>
            <person name="Bateman K.S."/>
            <person name="Itsathitphaisarn O."/>
            <person name="Sritunyalucksana K."/>
            <person name="Paszkiewicz K.H."/>
            <person name="Moore K.A."/>
            <person name="Stentiford G.D."/>
            <person name="Williams B.A."/>
        </authorList>
    </citation>
    <scope>NUCLEOTIDE SEQUENCE [LARGE SCALE GENOMIC DNA]</scope>
    <source>
        <strain evidence="11 12">GB1</strain>
    </source>
</reference>
<dbReference type="GO" id="GO:0015074">
    <property type="term" value="P:DNA integration"/>
    <property type="evidence" value="ECO:0007669"/>
    <property type="project" value="InterPro"/>
</dbReference>
<dbReference type="GO" id="GO:0004519">
    <property type="term" value="F:endonuclease activity"/>
    <property type="evidence" value="ECO:0007669"/>
    <property type="project" value="UniProtKB-KW"/>
</dbReference>
<evidence type="ECO:0000313" key="12">
    <source>
        <dbReference type="Proteomes" id="UP000192639"/>
    </source>
</evidence>
<organism evidence="11 12">
    <name type="scientific">Enterospora canceri</name>
    <dbReference type="NCBI Taxonomy" id="1081671"/>
    <lineage>
        <taxon>Eukaryota</taxon>
        <taxon>Fungi</taxon>
        <taxon>Fungi incertae sedis</taxon>
        <taxon>Microsporidia</taxon>
        <taxon>Enterocytozoonidae</taxon>
        <taxon>Enterospora</taxon>
    </lineage>
</organism>
<dbReference type="Proteomes" id="UP000192639">
    <property type="component" value="Unassembled WGS sequence"/>
</dbReference>
<dbReference type="Pfam" id="PF17917">
    <property type="entry name" value="RT_RNaseH"/>
    <property type="match status" value="1"/>
</dbReference>
<dbReference type="CDD" id="cd09274">
    <property type="entry name" value="RNase_HI_RT_Ty3"/>
    <property type="match status" value="1"/>
</dbReference>
<dbReference type="PROSITE" id="PS50994">
    <property type="entry name" value="INTEGRASE"/>
    <property type="match status" value="1"/>
</dbReference>
<dbReference type="FunFam" id="3.10.20.370:FF:000001">
    <property type="entry name" value="Retrovirus-related Pol polyprotein from transposon 17.6-like protein"/>
    <property type="match status" value="1"/>
</dbReference>
<dbReference type="Pfam" id="PF00665">
    <property type="entry name" value="rve"/>
    <property type="match status" value="1"/>
</dbReference>
<dbReference type="EC" id="2.7.7.49" evidence="1"/>
<name>A0A1Y1S7M2_9MICR</name>
<dbReference type="SUPFAM" id="SSF56672">
    <property type="entry name" value="DNA/RNA polymerases"/>
    <property type="match status" value="1"/>
</dbReference>
<dbReference type="Gene3D" id="3.30.420.10">
    <property type="entry name" value="Ribonuclease H-like superfamily/Ribonuclease H"/>
    <property type="match status" value="1"/>
</dbReference>
<dbReference type="InterPro" id="IPR012337">
    <property type="entry name" value="RNaseH-like_sf"/>
</dbReference>
<dbReference type="CDD" id="cd01647">
    <property type="entry name" value="RT_LTR"/>
    <property type="match status" value="1"/>
</dbReference>
<evidence type="ECO:0000259" key="9">
    <source>
        <dbReference type="PROSITE" id="PS50878"/>
    </source>
</evidence>
<dbReference type="Gene3D" id="3.10.20.370">
    <property type="match status" value="1"/>
</dbReference>
<evidence type="ECO:0000256" key="5">
    <source>
        <dbReference type="ARBA" id="ARBA00022759"/>
    </source>
</evidence>
<keyword evidence="6" id="KW-0378">Hydrolase</keyword>
<evidence type="ECO:0000256" key="6">
    <source>
        <dbReference type="ARBA" id="ARBA00022801"/>
    </source>
</evidence>
<keyword evidence="3" id="KW-0548">Nucleotidyltransferase</keyword>
<feature type="domain" description="Integrase catalytic" evidence="10">
    <location>
        <begin position="665"/>
        <end position="819"/>
    </location>
</feature>
<dbReference type="Gene3D" id="1.10.340.70">
    <property type="match status" value="1"/>
</dbReference>
<feature type="compositionally biased region" description="Basic and acidic residues" evidence="8">
    <location>
        <begin position="1"/>
        <end position="16"/>
    </location>
</feature>
<keyword evidence="5" id="KW-0255">Endonuclease</keyword>
<dbReference type="InterPro" id="IPR043128">
    <property type="entry name" value="Rev_trsase/Diguanyl_cyclase"/>
</dbReference>
<dbReference type="InterPro" id="IPR050951">
    <property type="entry name" value="Retrovirus_Pol_polyprotein"/>
</dbReference>
<dbReference type="InterPro" id="IPR036397">
    <property type="entry name" value="RNaseH_sf"/>
</dbReference>
<dbReference type="InterPro" id="IPR043502">
    <property type="entry name" value="DNA/RNA_pol_sf"/>
</dbReference>
<dbReference type="Gene3D" id="2.40.70.10">
    <property type="entry name" value="Acid Proteases"/>
    <property type="match status" value="1"/>
</dbReference>
<dbReference type="InterPro" id="IPR021109">
    <property type="entry name" value="Peptidase_aspartic_dom_sf"/>
</dbReference>
<sequence length="1024" mass="120445">MKEEKRKNIEGAERRIKERKKKEKQNKVEINHVEKTEKRRKEEIKVEGTTMEIIRYTGADINVITEEAVKEIGMEGYETEEQIVENIFGTKYKLTKEIWITYKAGDTDRTDRFRIVEAPGMRILIGKDTLGEMEENGKAWRELNQEYKQILGEEATGKVKGVVAEIETIPGKRITMKGRRWEYKTMKAVEEKVEELESKGLVRRSRSSWFNPIRPVWKPNGKIRLTLNLYFLNKIVANDRYSLPRMQEVIEAAQGMEYFTVLDLKDAYFQIELREEDRHKTAFYVGNKLYEWNVMPQGFKNSSAIFQRVMDGILREELNKCCRTYLDDIVVFGEDKETHDRNIRQVLKRLKENGLTLNKEKVQFRQKTVKLLGSYITGRTQEPDNARQKKALRYEEPKNKIQLQSFLQFANVYTRYIQGFADKAAPIYELLKKGRRFIWEEEQKKAYTEIMRECRKRTVTFLPDHKKEFIIETDAADLAMGAVLLQEDEAGEERIVAWGSKKFSEAERKAGITEKEYLAVAFGIEHFKYYIGGSKFTLRTDHKAIEYFENKDALGTNKLERIRDRLQTYNFTVEYRQGKEMFKPDALSRMYTEETNEAERAERMEIVKEEHESKGLHKGRKAMEYKLGRMYEWKDLKKIIEQVIQGCEKCRRNPTKKKGGEKFVEVERPMQLVAMDLVYIDQTTPILSILDYYTRKIWMERLETKTEEEVVRKIERFIGRGLKPEKIVTDAGKEFANRTLQRVLSMNGIEHHMVTPEHHQGNGRIERMHRDWNEYLRKNTEEGKERNVQELIEDFVTGKNQMYRRCIGMTAEEAWKWPESEQLKTSNKRTGRYAREFKEKRREKFKEGQEIYIRRTEMEMNSKIGPKCIKEGMVERKMENDTYLVREKDSGKVKKKCHTQIARKENFTQNDSTTIRGEEHEDRGSRNDDKDNNDELTDNSTDDQHVRNTSGSEICTGYKECRGRGTAMDEREGCRELHELNVADRDINQGTEDGSKSISNRSSRAQDGHGNADGILGKNDQETG</sequence>
<dbReference type="InterPro" id="IPR041588">
    <property type="entry name" value="Integrase_H2C2"/>
</dbReference>
<evidence type="ECO:0000256" key="1">
    <source>
        <dbReference type="ARBA" id="ARBA00012493"/>
    </source>
</evidence>
<dbReference type="PROSITE" id="PS50878">
    <property type="entry name" value="RT_POL"/>
    <property type="match status" value="1"/>
</dbReference>
<dbReference type="PANTHER" id="PTHR37984">
    <property type="entry name" value="PROTEIN CBG26694"/>
    <property type="match status" value="1"/>
</dbReference>
<evidence type="ECO:0000256" key="3">
    <source>
        <dbReference type="ARBA" id="ARBA00022695"/>
    </source>
</evidence>
<feature type="region of interest" description="Disordered" evidence="8">
    <location>
        <begin position="894"/>
        <end position="957"/>
    </location>
</feature>
<evidence type="ECO:0000256" key="8">
    <source>
        <dbReference type="SAM" id="MobiDB-lite"/>
    </source>
</evidence>
<evidence type="ECO:0000259" key="10">
    <source>
        <dbReference type="PROSITE" id="PS50994"/>
    </source>
</evidence>
<proteinExistence type="predicted"/>
<dbReference type="VEuPathDB" id="MicrosporidiaDB:ECANGB1_748"/>
<dbReference type="InterPro" id="IPR000477">
    <property type="entry name" value="RT_dom"/>
</dbReference>
<gene>
    <name evidence="11" type="primary">POL2</name>
    <name evidence="11" type="ORF">ECANGB1_748</name>
</gene>
<feature type="region of interest" description="Disordered" evidence="8">
    <location>
        <begin position="1"/>
        <end position="27"/>
    </location>
</feature>
<evidence type="ECO:0000256" key="4">
    <source>
        <dbReference type="ARBA" id="ARBA00022722"/>
    </source>
</evidence>
<keyword evidence="7" id="KW-0695">RNA-directed DNA polymerase</keyword>
<evidence type="ECO:0000256" key="7">
    <source>
        <dbReference type="ARBA" id="ARBA00022918"/>
    </source>
</evidence>
<dbReference type="EMBL" id="LWDP01000021">
    <property type="protein sequence ID" value="ORD94415.1"/>
    <property type="molecule type" value="Genomic_DNA"/>
</dbReference>
<dbReference type="InterPro" id="IPR001584">
    <property type="entry name" value="Integrase_cat-core"/>
</dbReference>
<dbReference type="Pfam" id="PF17921">
    <property type="entry name" value="Integrase_H2C2"/>
    <property type="match status" value="1"/>
</dbReference>
<keyword evidence="12" id="KW-1185">Reference proteome</keyword>
<dbReference type="GO" id="GO:0003676">
    <property type="term" value="F:nucleic acid binding"/>
    <property type="evidence" value="ECO:0007669"/>
    <property type="project" value="InterPro"/>
</dbReference>
<dbReference type="GO" id="GO:0016787">
    <property type="term" value="F:hydrolase activity"/>
    <property type="evidence" value="ECO:0007669"/>
    <property type="project" value="UniProtKB-KW"/>
</dbReference>
<evidence type="ECO:0000256" key="2">
    <source>
        <dbReference type="ARBA" id="ARBA00022679"/>
    </source>
</evidence>
<dbReference type="AlphaFoldDB" id="A0A1Y1S7M2"/>